<dbReference type="Proteomes" id="UP000530660">
    <property type="component" value="Unassembled WGS sequence"/>
</dbReference>
<feature type="transmembrane region" description="Helical" evidence="2">
    <location>
        <begin position="45"/>
        <end position="73"/>
    </location>
</feature>
<dbReference type="EMBL" id="VWRR01000019">
    <property type="protein sequence ID" value="KAF6000590.1"/>
    <property type="molecule type" value="Genomic_DNA"/>
</dbReference>
<evidence type="ECO:0000256" key="2">
    <source>
        <dbReference type="SAM" id="Phobius"/>
    </source>
</evidence>
<protein>
    <submittedName>
        <fullName evidence="3">Uncharacterized protein</fullName>
    </submittedName>
</protein>
<accession>A0A7J7ICY8</accession>
<keyword evidence="4" id="KW-1185">Reference proteome</keyword>
<feature type="region of interest" description="Disordered" evidence="1">
    <location>
        <begin position="185"/>
        <end position="278"/>
    </location>
</feature>
<evidence type="ECO:0000256" key="1">
    <source>
        <dbReference type="SAM" id="MobiDB-lite"/>
    </source>
</evidence>
<organism evidence="3 4">
    <name type="scientific">Cyanidiococcus yangmingshanensis</name>
    <dbReference type="NCBI Taxonomy" id="2690220"/>
    <lineage>
        <taxon>Eukaryota</taxon>
        <taxon>Rhodophyta</taxon>
        <taxon>Bangiophyceae</taxon>
        <taxon>Cyanidiales</taxon>
        <taxon>Cyanidiaceae</taxon>
        <taxon>Cyanidiococcus</taxon>
    </lineage>
</organism>
<evidence type="ECO:0000313" key="3">
    <source>
        <dbReference type="EMBL" id="KAF6000590.1"/>
    </source>
</evidence>
<sequence>MSRCACCPVLGCAGRHYPRSVPQRAANARPTPLVSTGWDVVSVSFSLFVVLLLAWFQLSFSDMCAVTTVVVWYEERTRRVQKDRRSVVEESGAKHEAVSGKAFDLVAETLVPYTDPIDPVELRRLIRILTQFARDLSAGSVRRALLLPDEGQFSASERSACSGERALLETGHSWRPGGSLYRALTPRRMRHRVSASTSSVATVHAGTASETGTGRETATESRSLTPGAMDQVPLATLTGSQPSLPPQLPNTGQRSGSGEDSSNMNENAHQRDIRGSSVEAEPVAVTYRAQANWHVVVLDENAPSDDEHSQRIAQNVLSLLTDSGDTTMLEPETLREHIWRVAQESLDNRSEKLNAASRLNDDGDDIN</sequence>
<feature type="compositionally biased region" description="Low complexity" evidence="1">
    <location>
        <begin position="194"/>
        <end position="209"/>
    </location>
</feature>
<feature type="compositionally biased region" description="Polar residues" evidence="1">
    <location>
        <begin position="249"/>
        <end position="267"/>
    </location>
</feature>
<comment type="caution">
    <text evidence="3">The sequence shown here is derived from an EMBL/GenBank/DDBJ whole genome shotgun (WGS) entry which is preliminary data.</text>
</comment>
<name>A0A7J7ICY8_9RHOD</name>
<keyword evidence="2" id="KW-1133">Transmembrane helix</keyword>
<keyword evidence="2" id="KW-0812">Transmembrane</keyword>
<evidence type="ECO:0000313" key="4">
    <source>
        <dbReference type="Proteomes" id="UP000530660"/>
    </source>
</evidence>
<keyword evidence="2" id="KW-0472">Membrane</keyword>
<reference evidence="3 4" key="1">
    <citation type="journal article" date="2020" name="J. Phycol.">
        <title>Comparative genome analysis reveals Cyanidiococcus gen. nov., a new extremophilic red algal genus sister to Cyanidioschyzon (Cyanidioschyzonaceae, Rhodophyta).</title>
        <authorList>
            <person name="Liu S.-L."/>
            <person name="Chiang Y.-R."/>
            <person name="Yoon H.S."/>
            <person name="Fu H.-Y."/>
        </authorList>
    </citation>
    <scope>NUCLEOTIDE SEQUENCE [LARGE SCALE GENOMIC DNA]</scope>
    <source>
        <strain evidence="3 4">THAL066</strain>
    </source>
</reference>
<dbReference type="AlphaFoldDB" id="A0A7J7ICY8"/>
<gene>
    <name evidence="3" type="ORF">F1559_002384</name>
</gene>
<feature type="compositionally biased region" description="Polar residues" evidence="1">
    <location>
        <begin position="210"/>
        <end position="224"/>
    </location>
</feature>
<proteinExistence type="predicted"/>